<reference evidence="3" key="1">
    <citation type="journal article" date="2018" name="PLoS Negl. Trop. Dis.">
        <title>Sialome diversity of ticks revealed by RNAseq of single tick salivary glands.</title>
        <authorList>
            <person name="Perner J."/>
            <person name="Kropackova S."/>
            <person name="Kopacek P."/>
            <person name="Ribeiro J.M."/>
        </authorList>
    </citation>
    <scope>NUCLEOTIDE SEQUENCE</scope>
    <source>
        <strain evidence="3">Siblings of single egg batch collected in Ceske Budejovice</strain>
        <tissue evidence="3">Salivary glands</tissue>
    </source>
</reference>
<dbReference type="GO" id="GO:0005930">
    <property type="term" value="C:axoneme"/>
    <property type="evidence" value="ECO:0007669"/>
    <property type="project" value="TreeGrafter"/>
</dbReference>
<dbReference type="EMBL" id="GEGO01004166">
    <property type="protein sequence ID" value="JAR91238.1"/>
    <property type="molecule type" value="Transcribed_RNA"/>
</dbReference>
<evidence type="ECO:0000259" key="2">
    <source>
        <dbReference type="Pfam" id="PF17749"/>
    </source>
</evidence>
<protein>
    <submittedName>
        <fullName evidence="3">Putative microtubule-binding protein mip-t3</fullName>
    </submittedName>
</protein>
<dbReference type="InterPro" id="IPR018799">
    <property type="entry name" value="TRAF3IP1"/>
</dbReference>
<accession>A0A147BKD4</accession>
<feature type="domain" description="TRAF3-interacting protein 1 C-terminal" evidence="2">
    <location>
        <begin position="308"/>
        <end position="457"/>
    </location>
</feature>
<feature type="compositionally biased region" description="Basic and acidic residues" evidence="1">
    <location>
        <begin position="94"/>
        <end position="109"/>
    </location>
</feature>
<evidence type="ECO:0000313" key="3">
    <source>
        <dbReference type="EMBL" id="JAR91238.1"/>
    </source>
</evidence>
<dbReference type="GO" id="GO:0008017">
    <property type="term" value="F:microtubule binding"/>
    <property type="evidence" value="ECO:0007669"/>
    <property type="project" value="InterPro"/>
</dbReference>
<dbReference type="GO" id="GO:0036064">
    <property type="term" value="C:ciliary basal body"/>
    <property type="evidence" value="ECO:0007669"/>
    <property type="project" value="TreeGrafter"/>
</dbReference>
<dbReference type="GO" id="GO:0030992">
    <property type="term" value="C:intraciliary transport particle B"/>
    <property type="evidence" value="ECO:0007669"/>
    <property type="project" value="TreeGrafter"/>
</dbReference>
<feature type="compositionally biased region" description="Basic and acidic residues" evidence="1">
    <location>
        <begin position="213"/>
        <end position="223"/>
    </location>
</feature>
<name>A0A147BKD4_IXORI</name>
<proteinExistence type="predicted"/>
<sequence>KKDGGAKKKEPTKTSKKPATESDNSRSRSRKATDAENGEEKKSTSLAPVKEKSSSVRSSSKSRLGKTKTSSEHKTKTNKDPDKNAASSSMAAAEENHEVVAQDAPERPKTSTKKRAAKDAPVNAAATADVISPEKQNGIGNVEEPSIQQARTEYEMQAPNDIKRPRSTKRSSKQELQTTKDESRDMSNGSNMVAQPDPEILLPPEQNYTAEQPTHDQELERPPTRSSLRSSRPRSSRPAAPRIRKKEEVPAESAAAPRAATAKAVENVILDGNAPENEEDKEEEFVVAEPLVEPVTVKLEPPTQEAIQESEQGSLVKQLLETKKELEQGSQRPSTGLSMTEPARSAAATKVQTQDKMDVLRGHIQAVSRGALPLGRLLDVLSEDLDYMNTELKAWAEEHAKNLKAFTAEQSMTDSVLEPLRQNLEDLDRQIADQMDAISAIKASIFSNAERLEKMLVAANIGR</sequence>
<dbReference type="GO" id="GO:0060271">
    <property type="term" value="P:cilium assembly"/>
    <property type="evidence" value="ECO:0007669"/>
    <property type="project" value="TreeGrafter"/>
</dbReference>
<feature type="non-terminal residue" evidence="3">
    <location>
        <position position="1"/>
    </location>
</feature>
<evidence type="ECO:0000256" key="1">
    <source>
        <dbReference type="SAM" id="MobiDB-lite"/>
    </source>
</evidence>
<dbReference type="PANTHER" id="PTHR31363">
    <property type="entry name" value="TRAF3-INTERACTING PROTEIN 1"/>
    <property type="match status" value="1"/>
</dbReference>
<dbReference type="Pfam" id="PF17749">
    <property type="entry name" value="MIP-T3_C"/>
    <property type="match status" value="1"/>
</dbReference>
<dbReference type="GO" id="GO:0042073">
    <property type="term" value="P:intraciliary transport"/>
    <property type="evidence" value="ECO:0007669"/>
    <property type="project" value="TreeGrafter"/>
</dbReference>
<organism evidence="3">
    <name type="scientific">Ixodes ricinus</name>
    <name type="common">Common tick</name>
    <name type="synonym">Acarus ricinus</name>
    <dbReference type="NCBI Taxonomy" id="34613"/>
    <lineage>
        <taxon>Eukaryota</taxon>
        <taxon>Metazoa</taxon>
        <taxon>Ecdysozoa</taxon>
        <taxon>Arthropoda</taxon>
        <taxon>Chelicerata</taxon>
        <taxon>Arachnida</taxon>
        <taxon>Acari</taxon>
        <taxon>Parasitiformes</taxon>
        <taxon>Ixodida</taxon>
        <taxon>Ixodoidea</taxon>
        <taxon>Ixodidae</taxon>
        <taxon>Ixodinae</taxon>
        <taxon>Ixodes</taxon>
    </lineage>
</organism>
<dbReference type="PANTHER" id="PTHR31363:SF0">
    <property type="entry name" value="TRAF3-INTERACTING PROTEIN 1"/>
    <property type="match status" value="1"/>
</dbReference>
<dbReference type="AlphaFoldDB" id="A0A147BKD4"/>
<feature type="compositionally biased region" description="Low complexity" evidence="1">
    <location>
        <begin position="251"/>
        <end position="261"/>
    </location>
</feature>
<feature type="region of interest" description="Disordered" evidence="1">
    <location>
        <begin position="1"/>
        <end position="261"/>
    </location>
</feature>
<feature type="compositionally biased region" description="Basic and acidic residues" evidence="1">
    <location>
        <begin position="69"/>
        <end position="83"/>
    </location>
</feature>
<dbReference type="InterPro" id="IPR041476">
    <property type="entry name" value="TRAF3IP1_C"/>
</dbReference>
<dbReference type="GO" id="GO:0070507">
    <property type="term" value="P:regulation of microtubule cytoskeleton organization"/>
    <property type="evidence" value="ECO:0007669"/>
    <property type="project" value="TreeGrafter"/>
</dbReference>
<feature type="compositionally biased region" description="Basic and acidic residues" evidence="1">
    <location>
        <begin position="1"/>
        <end position="54"/>
    </location>
</feature>